<dbReference type="GO" id="GO:0016279">
    <property type="term" value="F:protein-lysine N-methyltransferase activity"/>
    <property type="evidence" value="ECO:0007669"/>
    <property type="project" value="InterPro"/>
</dbReference>
<dbReference type="CDD" id="cd02440">
    <property type="entry name" value="AdoMet_MTases"/>
    <property type="match status" value="1"/>
</dbReference>
<protein>
    <recommendedName>
        <fullName evidence="5">Methyltransferase domain-containing protein</fullName>
    </recommendedName>
</protein>
<keyword evidence="3" id="KW-0949">S-adenosyl-L-methionine</keyword>
<dbReference type="Gene3D" id="3.40.50.150">
    <property type="entry name" value="Vaccinia Virus protein VP39"/>
    <property type="match status" value="1"/>
</dbReference>
<gene>
    <name evidence="6" type="ORF">CO057_01515</name>
</gene>
<sequence length="175" mass="19969">MSWANLIFFIVWVIVATAAWAGWSAAPWVPSRSKYRKLFLGKINIQPGQIIYDLGCGTGTVLFEIAKHEPNAKIIGYEISILPYLIAKIKAKSYKNVSVRYGNLFKQDLNDADVIFVFLLTKAYERLSKQFAGKIKDDCLVAFEAWPIPGNEPYQIIREEDILPIFVYKGSQFRK</sequence>
<dbReference type="EMBL" id="PFSI01000024">
    <property type="protein sequence ID" value="PJC24667.1"/>
    <property type="molecule type" value="Genomic_DNA"/>
</dbReference>
<reference evidence="7" key="1">
    <citation type="submission" date="2017-09" db="EMBL/GenBank/DDBJ databases">
        <title>Depth-based differentiation of microbial function through sediment-hosted aquifers and enrichment of novel symbionts in the deep terrestrial subsurface.</title>
        <authorList>
            <person name="Probst A.J."/>
            <person name="Ladd B."/>
            <person name="Jarett J.K."/>
            <person name="Geller-Mcgrath D.E."/>
            <person name="Sieber C.M.K."/>
            <person name="Emerson J.B."/>
            <person name="Anantharaman K."/>
            <person name="Thomas B.C."/>
            <person name="Malmstrom R."/>
            <person name="Stieglmeier M."/>
            <person name="Klingl A."/>
            <person name="Woyke T."/>
            <person name="Ryan C.M."/>
            <person name="Banfield J.F."/>
        </authorList>
    </citation>
    <scope>NUCLEOTIDE SEQUENCE [LARGE SCALE GENOMIC DNA]</scope>
</reference>
<dbReference type="SUPFAM" id="SSF53335">
    <property type="entry name" value="S-adenosyl-L-methionine-dependent methyltransferases"/>
    <property type="match status" value="1"/>
</dbReference>
<comment type="caution">
    <text evidence="6">The sequence shown here is derived from an EMBL/GenBank/DDBJ whole genome shotgun (WGS) entry which is preliminary data.</text>
</comment>
<dbReference type="GO" id="GO:0032259">
    <property type="term" value="P:methylation"/>
    <property type="evidence" value="ECO:0007669"/>
    <property type="project" value="UniProtKB-KW"/>
</dbReference>
<keyword evidence="1" id="KW-0489">Methyltransferase</keyword>
<feature type="domain" description="Methyltransferase" evidence="5">
    <location>
        <begin position="48"/>
        <end position="118"/>
    </location>
</feature>
<organism evidence="6 7">
    <name type="scientific">Candidatus Uhrbacteria bacterium CG_4_9_14_0_2_um_filter_41_50</name>
    <dbReference type="NCBI Taxonomy" id="1975031"/>
    <lineage>
        <taxon>Bacteria</taxon>
        <taxon>Candidatus Uhriibacteriota</taxon>
    </lineage>
</organism>
<keyword evidence="4" id="KW-0812">Transmembrane</keyword>
<evidence type="ECO:0000256" key="2">
    <source>
        <dbReference type="ARBA" id="ARBA00022679"/>
    </source>
</evidence>
<accession>A0A2M8EPQ9</accession>
<dbReference type="PANTHER" id="PTHR13610">
    <property type="entry name" value="METHYLTRANSFERASE DOMAIN-CONTAINING PROTEIN"/>
    <property type="match status" value="1"/>
</dbReference>
<dbReference type="InterPro" id="IPR026170">
    <property type="entry name" value="FAM173A/B"/>
</dbReference>
<keyword evidence="4" id="KW-0472">Membrane</keyword>
<evidence type="ECO:0000313" key="6">
    <source>
        <dbReference type="EMBL" id="PJC24667.1"/>
    </source>
</evidence>
<dbReference type="InterPro" id="IPR029063">
    <property type="entry name" value="SAM-dependent_MTases_sf"/>
</dbReference>
<dbReference type="Pfam" id="PF13847">
    <property type="entry name" value="Methyltransf_31"/>
    <property type="match status" value="1"/>
</dbReference>
<dbReference type="Proteomes" id="UP000230251">
    <property type="component" value="Unassembled WGS sequence"/>
</dbReference>
<keyword evidence="4" id="KW-1133">Transmembrane helix</keyword>
<keyword evidence="2" id="KW-0808">Transferase</keyword>
<dbReference type="PANTHER" id="PTHR13610:SF11">
    <property type="entry name" value="METHYLTRANSFERASE DOMAIN-CONTAINING PROTEIN"/>
    <property type="match status" value="1"/>
</dbReference>
<evidence type="ECO:0000256" key="3">
    <source>
        <dbReference type="ARBA" id="ARBA00022691"/>
    </source>
</evidence>
<dbReference type="AlphaFoldDB" id="A0A2M8EPQ9"/>
<evidence type="ECO:0000313" key="7">
    <source>
        <dbReference type="Proteomes" id="UP000230251"/>
    </source>
</evidence>
<evidence type="ECO:0000256" key="1">
    <source>
        <dbReference type="ARBA" id="ARBA00022603"/>
    </source>
</evidence>
<name>A0A2M8EPQ9_9BACT</name>
<proteinExistence type="predicted"/>
<dbReference type="InterPro" id="IPR025714">
    <property type="entry name" value="Methyltranfer_dom"/>
</dbReference>
<evidence type="ECO:0000256" key="4">
    <source>
        <dbReference type="SAM" id="Phobius"/>
    </source>
</evidence>
<feature type="transmembrane region" description="Helical" evidence="4">
    <location>
        <begin position="6"/>
        <end position="29"/>
    </location>
</feature>
<evidence type="ECO:0000259" key="5">
    <source>
        <dbReference type="Pfam" id="PF13847"/>
    </source>
</evidence>